<keyword evidence="2" id="KW-1185">Reference proteome</keyword>
<dbReference type="AlphaFoldDB" id="A0A7W8DQN6"/>
<dbReference type="SUPFAM" id="SSF56935">
    <property type="entry name" value="Porins"/>
    <property type="match status" value="1"/>
</dbReference>
<proteinExistence type="predicted"/>
<accession>A0A7W8DQN6</accession>
<dbReference type="EMBL" id="JACHIF010000004">
    <property type="protein sequence ID" value="MBB5038106.1"/>
    <property type="molecule type" value="Genomic_DNA"/>
</dbReference>
<dbReference type="RefSeq" id="WP_184208611.1">
    <property type="nucleotide sequence ID" value="NZ_JACHIF010000004.1"/>
</dbReference>
<protein>
    <submittedName>
        <fullName evidence="1">Uncharacterized protein</fullName>
    </submittedName>
</protein>
<comment type="caution">
    <text evidence="1">The sequence shown here is derived from an EMBL/GenBank/DDBJ whole genome shotgun (WGS) entry which is preliminary data.</text>
</comment>
<evidence type="ECO:0000313" key="2">
    <source>
        <dbReference type="Proteomes" id="UP000534294"/>
    </source>
</evidence>
<evidence type="ECO:0000313" key="1">
    <source>
        <dbReference type="EMBL" id="MBB5038106.1"/>
    </source>
</evidence>
<gene>
    <name evidence="1" type="ORF">HNQ64_002364</name>
</gene>
<sequence length="595" mass="65037">MTARSPHPRRSLLIAIALGGVQLMGLSSALAQYGASPTQTGLFFDDLRARQKAERAATNSGTRDGDVTYDYKSGVYRTNEDAEMGQRSTDYQAAREIARPSVRSGGAAYSARTVGDYTNYAGQYTSPTGFFAPTYVSDPFLNGRRNVRVGPINVGFGFYQGFEYNDNINRSGTNPQSDVISTSLLNIDANYQITQNNRLSISTAIGFDHYFNNPDLAPYGNGDFVLNVLPGSTIAFDIKAGPVFITVYNRTSVRPAVRNDFALTQNQVFGVLQNDTGVAANWRINSDWTLAMNYMHSFADPLEEADNPNVARVDNSQNFGRTTDSIHGSLSYSPTNTWVAGIEGGITSLEYEGGFNNAGTLSNLGAFFVLPVGNTTYIRLAAGYQDFSFDDIDLTGDPTRPFPRRGGVYASASPLTNEDNSDLSDFYYGVTISNQLNSRISQSLSFGRESSLNVTSNFITSDYINYGLSVIAWKGSRISVSGFYEDASASGGVYAQDVNQYGIDFHVSHRLSSKVNLGTGYHFGRNSTDAIGDFATQGDFDQHAFNLDVTYVLSPKCNISLGYRFYVTDVTDGAGNFDDQDFEQNRVILGINYNF</sequence>
<reference evidence="1 2" key="1">
    <citation type="submission" date="2020-08" db="EMBL/GenBank/DDBJ databases">
        <title>Genomic Encyclopedia of Type Strains, Phase IV (KMG-IV): sequencing the most valuable type-strain genomes for metagenomic binning, comparative biology and taxonomic classification.</title>
        <authorList>
            <person name="Goeker M."/>
        </authorList>
    </citation>
    <scope>NUCLEOTIDE SEQUENCE [LARGE SCALE GENOMIC DNA]</scope>
    <source>
        <strain evidence="1 2">DSM 12251</strain>
    </source>
</reference>
<name>A0A7W8DQN6_9BACT</name>
<organism evidence="1 2">
    <name type="scientific">Prosthecobacter dejongeii</name>
    <dbReference type="NCBI Taxonomy" id="48465"/>
    <lineage>
        <taxon>Bacteria</taxon>
        <taxon>Pseudomonadati</taxon>
        <taxon>Verrucomicrobiota</taxon>
        <taxon>Verrucomicrobiia</taxon>
        <taxon>Verrucomicrobiales</taxon>
        <taxon>Verrucomicrobiaceae</taxon>
        <taxon>Prosthecobacter</taxon>
    </lineage>
</organism>
<dbReference type="Proteomes" id="UP000534294">
    <property type="component" value="Unassembled WGS sequence"/>
</dbReference>